<gene>
    <name evidence="3" type="ordered locus">Sama_2782</name>
</gene>
<dbReference type="InterPro" id="IPR003675">
    <property type="entry name" value="Rce1/LyrA-like_dom"/>
</dbReference>
<feature type="transmembrane region" description="Helical" evidence="1">
    <location>
        <begin position="158"/>
        <end position="177"/>
    </location>
</feature>
<dbReference type="Proteomes" id="UP000009175">
    <property type="component" value="Chromosome"/>
</dbReference>
<feature type="transmembrane region" description="Helical" evidence="1">
    <location>
        <begin position="266"/>
        <end position="285"/>
    </location>
</feature>
<dbReference type="Pfam" id="PF02517">
    <property type="entry name" value="Rce1-like"/>
    <property type="match status" value="1"/>
</dbReference>
<feature type="domain" description="CAAX prenyl protease 2/Lysostaphin resistance protein A-like" evidence="2">
    <location>
        <begin position="128"/>
        <end position="225"/>
    </location>
</feature>
<feature type="transmembrane region" description="Helical" evidence="1">
    <location>
        <begin position="124"/>
        <end position="146"/>
    </location>
</feature>
<sequence>MDENTRTLKVHLRQLRAVLLKMLVAALFIGGAIALFRFGLLPLLGKLLSLGEGELAALRRGGILVCLLLGYWGYVHVAEKRRPTELALRPASIALGALLGVAMIALASWLLFATGVYQLNEYRGFSSALFGVAGVIIVAATIEEVVFRGVMFQALESAWGTVAALWLQSLIFSVLHIANLDSNLGTPELVVTVISGTLIGAFWTVLFVQSRNIWVVAANHAAWNFAVLLTGLPLSGLDDWRALAPLESSYIGPNWLSGGTVGPEDSIVTVVLVALALIAMLLWLGKRGRFLAPVQAKPLSPIASSAGVG</sequence>
<dbReference type="RefSeq" id="WP_011760890.1">
    <property type="nucleotide sequence ID" value="NC_008700.1"/>
</dbReference>
<evidence type="ECO:0000259" key="2">
    <source>
        <dbReference type="Pfam" id="PF02517"/>
    </source>
</evidence>
<keyword evidence="1" id="KW-1133">Transmembrane helix</keyword>
<dbReference type="EMBL" id="CP000507">
    <property type="protein sequence ID" value="ABM00985.1"/>
    <property type="molecule type" value="Genomic_DNA"/>
</dbReference>
<evidence type="ECO:0000256" key="1">
    <source>
        <dbReference type="SAM" id="Phobius"/>
    </source>
</evidence>
<proteinExistence type="predicted"/>
<dbReference type="HOGENOM" id="CLU_899857_0_0_6"/>
<dbReference type="eggNOG" id="COG1266">
    <property type="taxonomic scope" value="Bacteria"/>
</dbReference>
<dbReference type="GO" id="GO:0080120">
    <property type="term" value="P:CAAX-box protein maturation"/>
    <property type="evidence" value="ECO:0007669"/>
    <property type="project" value="UniProtKB-ARBA"/>
</dbReference>
<dbReference type="OrthoDB" id="118729at2"/>
<dbReference type="KEGG" id="saz:Sama_2782"/>
<accession>A1S9C8</accession>
<dbReference type="PANTHER" id="PTHR39430:SF1">
    <property type="entry name" value="PROTEASE"/>
    <property type="match status" value="1"/>
</dbReference>
<feature type="transmembrane region" description="Helical" evidence="1">
    <location>
        <begin position="56"/>
        <end position="74"/>
    </location>
</feature>
<organism evidence="3 4">
    <name type="scientific">Shewanella amazonensis (strain ATCC BAA-1098 / SB2B)</name>
    <dbReference type="NCBI Taxonomy" id="326297"/>
    <lineage>
        <taxon>Bacteria</taxon>
        <taxon>Pseudomonadati</taxon>
        <taxon>Pseudomonadota</taxon>
        <taxon>Gammaproteobacteria</taxon>
        <taxon>Alteromonadales</taxon>
        <taxon>Shewanellaceae</taxon>
        <taxon>Shewanella</taxon>
    </lineage>
</organism>
<keyword evidence="1" id="KW-0812">Transmembrane</keyword>
<evidence type="ECO:0000313" key="4">
    <source>
        <dbReference type="Proteomes" id="UP000009175"/>
    </source>
</evidence>
<feature type="transmembrane region" description="Helical" evidence="1">
    <location>
        <begin position="86"/>
        <end position="112"/>
    </location>
</feature>
<dbReference type="AlphaFoldDB" id="A1S9C8"/>
<dbReference type="STRING" id="326297.Sama_2782"/>
<feature type="transmembrane region" description="Helical" evidence="1">
    <location>
        <begin position="213"/>
        <end position="234"/>
    </location>
</feature>
<keyword evidence="1" id="KW-0472">Membrane</keyword>
<feature type="transmembrane region" description="Helical" evidence="1">
    <location>
        <begin position="189"/>
        <end position="208"/>
    </location>
</feature>
<name>A1S9C8_SHEAM</name>
<dbReference type="GO" id="GO:0004175">
    <property type="term" value="F:endopeptidase activity"/>
    <property type="evidence" value="ECO:0007669"/>
    <property type="project" value="UniProtKB-ARBA"/>
</dbReference>
<protein>
    <recommendedName>
        <fullName evidence="2">CAAX prenyl protease 2/Lysostaphin resistance protein A-like domain-containing protein</fullName>
    </recommendedName>
</protein>
<feature type="transmembrane region" description="Helical" evidence="1">
    <location>
        <begin position="18"/>
        <end position="36"/>
    </location>
</feature>
<dbReference type="PANTHER" id="PTHR39430">
    <property type="entry name" value="MEMBRANE-ASSOCIATED PROTEASE-RELATED"/>
    <property type="match status" value="1"/>
</dbReference>
<reference evidence="3 4" key="1">
    <citation type="submission" date="2006-12" db="EMBL/GenBank/DDBJ databases">
        <title>Complete sequence of Shewanella amazonensis SB2B.</title>
        <authorList>
            <consortium name="US DOE Joint Genome Institute"/>
            <person name="Copeland A."/>
            <person name="Lucas S."/>
            <person name="Lapidus A."/>
            <person name="Barry K."/>
            <person name="Detter J.C."/>
            <person name="Glavina del Rio T."/>
            <person name="Hammon N."/>
            <person name="Israni S."/>
            <person name="Dalin E."/>
            <person name="Tice H."/>
            <person name="Pitluck S."/>
            <person name="Munk A.C."/>
            <person name="Brettin T."/>
            <person name="Bruce D."/>
            <person name="Han C."/>
            <person name="Tapia R."/>
            <person name="Gilna P."/>
            <person name="Schmutz J."/>
            <person name="Larimer F."/>
            <person name="Land M."/>
            <person name="Hauser L."/>
            <person name="Kyrpides N."/>
            <person name="Mikhailova N."/>
            <person name="Fredrickson J."/>
            <person name="Richardson P."/>
        </authorList>
    </citation>
    <scope>NUCLEOTIDE SEQUENCE [LARGE SCALE GENOMIC DNA]</scope>
    <source>
        <strain evidence="4">ATCC BAA-1098 / SB2B</strain>
    </source>
</reference>
<keyword evidence="4" id="KW-1185">Reference proteome</keyword>
<evidence type="ECO:0000313" key="3">
    <source>
        <dbReference type="EMBL" id="ABM00985.1"/>
    </source>
</evidence>